<sequence>MLNFSLVANNYTFPPLIKACSALVLPYSKMIGDLVHAHVIKFGFPEDAFVVTTLIELYSSVGGMGTARRLFDGIPKRDVVLWTAMIDGYGKMGDVDEARVLFDEMPKRNVISWSAMMAAYSRVSDFKEVLSLFREMQETGIRPNDSVLVSVLTACANLGALAQGLWVHSYVKHNNLESNTILATAITDMYAKCGCIEAALSVFEGIKSKDTGAWNAMISGVAMNSDARKSLELFNRMCMDDAQPNETTFIAILTACTHAGLVDEGLTLFDQMSALYKLKPLLEHYACVVDLLARAGKLEEAEKFIDARIGGFSKGDANVWGALLGACRTYGNVEVGNRVWRKLAGLGVADCGTYMVLYNMYKESGWDREANQALQKIREMGMKKKPGCSLIEVDGVVDEFMISTLSSIIGASNDANASGSSQDSQSTAVQPLVVLQPSVENDDNYISSDDSSEEMDKIAFIGSCAISCIRRGGSVIVPLGRIGIETWQEHCIMFAPHWNLQLGHVVHLHRRWCDDPNSLLVLEMPLKWGPLDPNHLLKALQEKGFNGSFQQEAGNVDMIHVYGPNKAFIEMHDMHTVIRADNESLASLLFEAVNSVLNGI</sequence>
<evidence type="ECO:0000256" key="1">
    <source>
        <dbReference type="ARBA" id="ARBA00022737"/>
    </source>
</evidence>
<evidence type="ECO:0000313" key="4">
    <source>
        <dbReference type="Proteomes" id="UP000554482"/>
    </source>
</evidence>
<dbReference type="Proteomes" id="UP000554482">
    <property type="component" value="Unassembled WGS sequence"/>
</dbReference>
<dbReference type="PROSITE" id="PS51375">
    <property type="entry name" value="PPR"/>
    <property type="match status" value="3"/>
</dbReference>
<protein>
    <submittedName>
        <fullName evidence="3">Pentatricopeptide repeat-containing protein</fullName>
    </submittedName>
</protein>
<proteinExistence type="predicted"/>
<evidence type="ECO:0000313" key="3">
    <source>
        <dbReference type="EMBL" id="KAF5180276.1"/>
    </source>
</evidence>
<feature type="repeat" description="PPR" evidence="2">
    <location>
        <begin position="210"/>
        <end position="244"/>
    </location>
</feature>
<evidence type="ECO:0000256" key="2">
    <source>
        <dbReference type="PROSITE-ProRule" id="PRU00708"/>
    </source>
</evidence>
<dbReference type="Gene3D" id="1.25.40.10">
    <property type="entry name" value="Tetratricopeptide repeat domain"/>
    <property type="match status" value="2"/>
</dbReference>
<dbReference type="OrthoDB" id="1863268at2759"/>
<dbReference type="FunFam" id="1.25.40.10:FF:000348">
    <property type="entry name" value="Pentatricopeptide repeat-containing protein chloroplastic"/>
    <property type="match status" value="1"/>
</dbReference>
<dbReference type="InterPro" id="IPR002885">
    <property type="entry name" value="PPR_rpt"/>
</dbReference>
<accession>A0A7J6V5K8</accession>
<comment type="caution">
    <text evidence="3">The sequence shown here is derived from an EMBL/GenBank/DDBJ whole genome shotgun (WGS) entry which is preliminary data.</text>
</comment>
<dbReference type="InterPro" id="IPR046960">
    <property type="entry name" value="PPR_At4g14850-like_plant"/>
</dbReference>
<dbReference type="InterPro" id="IPR046848">
    <property type="entry name" value="E_motif"/>
</dbReference>
<dbReference type="GO" id="GO:0003723">
    <property type="term" value="F:RNA binding"/>
    <property type="evidence" value="ECO:0007669"/>
    <property type="project" value="InterPro"/>
</dbReference>
<dbReference type="NCBIfam" id="TIGR00756">
    <property type="entry name" value="PPR"/>
    <property type="match status" value="3"/>
</dbReference>
<name>A0A7J6V5K8_THATH</name>
<dbReference type="AlphaFoldDB" id="A0A7J6V5K8"/>
<dbReference type="InterPro" id="IPR011990">
    <property type="entry name" value="TPR-like_helical_dom_sf"/>
</dbReference>
<feature type="repeat" description="PPR" evidence="2">
    <location>
        <begin position="109"/>
        <end position="143"/>
    </location>
</feature>
<dbReference type="Pfam" id="PF01535">
    <property type="entry name" value="PPR"/>
    <property type="match status" value="6"/>
</dbReference>
<keyword evidence="4" id="KW-1185">Reference proteome</keyword>
<keyword evidence="1" id="KW-0677">Repeat</keyword>
<reference evidence="3 4" key="1">
    <citation type="submission" date="2020-06" db="EMBL/GenBank/DDBJ databases">
        <title>Transcriptomic and genomic resources for Thalictrum thalictroides and T. hernandezii: Facilitating candidate gene discovery in an emerging model plant lineage.</title>
        <authorList>
            <person name="Arias T."/>
            <person name="Riano-Pachon D.M."/>
            <person name="Di Stilio V.S."/>
        </authorList>
    </citation>
    <scope>NUCLEOTIDE SEQUENCE [LARGE SCALE GENOMIC DNA]</scope>
    <source>
        <strain evidence="4">cv. WT478/WT964</strain>
        <tissue evidence="3">Leaves</tissue>
    </source>
</reference>
<dbReference type="PANTHER" id="PTHR47926">
    <property type="entry name" value="PENTATRICOPEPTIDE REPEAT-CONTAINING PROTEIN"/>
    <property type="match status" value="1"/>
</dbReference>
<gene>
    <name evidence="3" type="ORF">FRX31_030131</name>
</gene>
<dbReference type="FunFam" id="1.25.40.10:FF:000090">
    <property type="entry name" value="Pentatricopeptide repeat-containing protein, chloroplastic"/>
    <property type="match status" value="1"/>
</dbReference>
<dbReference type="GO" id="GO:0009451">
    <property type="term" value="P:RNA modification"/>
    <property type="evidence" value="ECO:0007669"/>
    <property type="project" value="InterPro"/>
</dbReference>
<dbReference type="EMBL" id="JABWDY010037655">
    <property type="protein sequence ID" value="KAF5180276.1"/>
    <property type="molecule type" value="Genomic_DNA"/>
</dbReference>
<organism evidence="3 4">
    <name type="scientific">Thalictrum thalictroides</name>
    <name type="common">Rue-anemone</name>
    <name type="synonym">Anemone thalictroides</name>
    <dbReference type="NCBI Taxonomy" id="46969"/>
    <lineage>
        <taxon>Eukaryota</taxon>
        <taxon>Viridiplantae</taxon>
        <taxon>Streptophyta</taxon>
        <taxon>Embryophyta</taxon>
        <taxon>Tracheophyta</taxon>
        <taxon>Spermatophyta</taxon>
        <taxon>Magnoliopsida</taxon>
        <taxon>Ranunculales</taxon>
        <taxon>Ranunculaceae</taxon>
        <taxon>Thalictroideae</taxon>
        <taxon>Thalictrum</taxon>
    </lineage>
</organism>
<feature type="repeat" description="PPR" evidence="2">
    <location>
        <begin position="78"/>
        <end position="108"/>
    </location>
</feature>
<dbReference type="Gene3D" id="3.40.50.10890">
    <property type="match status" value="1"/>
</dbReference>
<dbReference type="PANTHER" id="PTHR47926:SF436">
    <property type="entry name" value="PENTATRICOPEPTIDE REPEAT-CONTAINING PROTEIN ELI1, CHLOROPLASTIC-LIKE ISOFORM X2"/>
    <property type="match status" value="1"/>
</dbReference>
<dbReference type="Pfam" id="PF20431">
    <property type="entry name" value="E_motif"/>
    <property type="match status" value="1"/>
</dbReference>